<evidence type="ECO:0000256" key="2">
    <source>
        <dbReference type="ARBA" id="ARBA00010186"/>
    </source>
</evidence>
<dbReference type="EMBL" id="KV453841">
    <property type="protein sequence ID" value="ODV92037.1"/>
    <property type="molecule type" value="Genomic_DNA"/>
</dbReference>
<accession>A0A1E4TJZ0</accession>
<dbReference type="GO" id="GO:0016973">
    <property type="term" value="P:poly(A)+ mRNA export from nucleus"/>
    <property type="evidence" value="ECO:0007669"/>
    <property type="project" value="TreeGrafter"/>
</dbReference>
<sequence length="897" mass="100682">DSTAETRAHYLFASNGINAEQIKHALAEVDIRPGFDIQLGLDVHSDNLEMFLQSHRDENILSAIQDNIRQSTHRFDQSVAQSLSIDWDAQLQAIFRQFGLIPPSADSASVNEEMNVTSSGASSSPIANRQPWSSSFSDHTKQKLIKKSDSSLTPKNQAWSKPSIGRLALGYSMNATAYSQPLVLELNASRLNNTDYPLAHRISETIRSIGTDQKSLQISEAWQIFYTMITHALSDSDADGARGTPECRRFAKIYANPKDNSVQIASLRSSLVAGALHYLEKQFFALIESQIAKQRAQAQLGGLPKPINKIKAYVNILFKRGDMWVVPHLEIINDIPIWAIIFYLLRSGMITEAMELTLENEFAFQKTDRSFPSYMKAYATSSDRRLPRVLNERLRSEFKQNLRFYKEGTSDPYKYAVYKLVGRADLSNKNIPDVLPTAEDWIWSHLMLTREVSHNTGMSMEEPLHEQYSLTDLQTTLLQFGARHFSANGQNNGLYLHLLLLTGQFERAAYYAHQQYPDDGVHFSIASYYYGLLRVSGIEQLSSEDILTLTPEDLPQISFARLMGLYTQDFRIEDPEMAVDYISLICLGGDVWPEQQNIAHEAIRELVLDTRAFAALLGDVQASGIRDPGILERKMKLFNIDDEEQFLLTITEQAATRTDEEGRYSDAILLYHLSEDYDSVVSLLNRLLGDLLASSELRSGSLIGGANGYGEPGHDMQLPMSIAASVNPGTLARDIMDLYETNKEIMSAVQAHTRDTCNMLLKIVSARENFEAGKYTQCIADMDSANLVPMLPMSGIVTRSGGGNGAINLVRKRAQQFGSLNEAITRNIPMILRMCMEALIEIKNAVSDTEFGKDPTRHKVIAEVQERAKNCMIYAGMIQYRMPQESYSYLTKLENAI</sequence>
<feature type="non-terminal residue" evidence="6">
    <location>
        <position position="897"/>
    </location>
</feature>
<dbReference type="GO" id="GO:0006606">
    <property type="term" value="P:protein import into nucleus"/>
    <property type="evidence" value="ECO:0007669"/>
    <property type="project" value="TreeGrafter"/>
</dbReference>
<comment type="subcellular location">
    <subcellularLocation>
        <location evidence="1">Nucleus envelope</location>
    </subcellularLocation>
    <subcellularLocation>
        <location evidence="4">Nucleus</location>
        <location evidence="4">Nuclear pore complex</location>
    </subcellularLocation>
</comment>
<evidence type="ECO:0000256" key="4">
    <source>
        <dbReference type="RuleBase" id="RU364035"/>
    </source>
</evidence>
<feature type="region of interest" description="Disordered" evidence="5">
    <location>
        <begin position="111"/>
        <end position="157"/>
    </location>
</feature>
<keyword evidence="3 4" id="KW-0539">Nucleus</keyword>
<feature type="non-terminal residue" evidence="6">
    <location>
        <position position="1"/>
    </location>
</feature>
<keyword evidence="4" id="KW-0509">mRNA transport</keyword>
<dbReference type="Pfam" id="PF04097">
    <property type="entry name" value="Nic96"/>
    <property type="match status" value="1"/>
</dbReference>
<dbReference type="InterPro" id="IPR007231">
    <property type="entry name" value="Nucleoporin_int_Nup93/Nic96"/>
</dbReference>
<organism evidence="6 7">
    <name type="scientific">Tortispora caseinolytica NRRL Y-17796</name>
    <dbReference type="NCBI Taxonomy" id="767744"/>
    <lineage>
        <taxon>Eukaryota</taxon>
        <taxon>Fungi</taxon>
        <taxon>Dikarya</taxon>
        <taxon>Ascomycota</taxon>
        <taxon>Saccharomycotina</taxon>
        <taxon>Trigonopsidomycetes</taxon>
        <taxon>Trigonopsidales</taxon>
        <taxon>Trigonopsidaceae</taxon>
        <taxon>Tortispora</taxon>
    </lineage>
</organism>
<evidence type="ECO:0000256" key="3">
    <source>
        <dbReference type="ARBA" id="ARBA00023242"/>
    </source>
</evidence>
<dbReference type="GO" id="GO:0005643">
    <property type="term" value="C:nuclear pore"/>
    <property type="evidence" value="ECO:0007669"/>
    <property type="project" value="UniProtKB-SubCell"/>
</dbReference>
<keyword evidence="4" id="KW-0813">Transport</keyword>
<dbReference type="PANTHER" id="PTHR11225">
    <property type="entry name" value="NUCLEAR PORE COMPLEX PROTEIN NUP93 NUCLEOPORIN NUP93 DEAD EYE PROTEIN"/>
    <property type="match status" value="1"/>
</dbReference>
<keyword evidence="4" id="KW-0811">Translocation</keyword>
<evidence type="ECO:0000256" key="1">
    <source>
        <dbReference type="ARBA" id="ARBA00004259"/>
    </source>
</evidence>
<dbReference type="Proteomes" id="UP000095023">
    <property type="component" value="Unassembled WGS sequence"/>
</dbReference>
<dbReference type="GO" id="GO:0017056">
    <property type="term" value="F:structural constituent of nuclear pore"/>
    <property type="evidence" value="ECO:0007669"/>
    <property type="project" value="InterPro"/>
</dbReference>
<dbReference type="PANTHER" id="PTHR11225:SF4">
    <property type="entry name" value="NUCLEAR PORE COMPLEX PROTEIN NUP93"/>
    <property type="match status" value="1"/>
</dbReference>
<dbReference type="AlphaFoldDB" id="A0A1E4TJZ0"/>
<evidence type="ECO:0000313" key="6">
    <source>
        <dbReference type="EMBL" id="ODV92037.1"/>
    </source>
</evidence>
<keyword evidence="4" id="KW-0653">Protein transport</keyword>
<protein>
    <recommendedName>
        <fullName evidence="4">Nuclear pore protein</fullName>
    </recommendedName>
</protein>
<keyword evidence="7" id="KW-1185">Reference proteome</keyword>
<proteinExistence type="inferred from homology"/>
<name>A0A1E4TJZ0_9ASCO</name>
<comment type="similarity">
    <text evidence="2 4">Belongs to the nucleoporin interacting component (NIC) family.</text>
</comment>
<dbReference type="OrthoDB" id="1918363at2759"/>
<feature type="compositionally biased region" description="Basic and acidic residues" evidence="5">
    <location>
        <begin position="138"/>
        <end position="149"/>
    </location>
</feature>
<feature type="compositionally biased region" description="Polar residues" evidence="5">
    <location>
        <begin position="111"/>
        <end position="137"/>
    </location>
</feature>
<evidence type="ECO:0000313" key="7">
    <source>
        <dbReference type="Proteomes" id="UP000095023"/>
    </source>
</evidence>
<keyword evidence="4" id="KW-0906">Nuclear pore complex</keyword>
<keyword evidence="4" id="KW-0472">Membrane</keyword>
<evidence type="ECO:0000256" key="5">
    <source>
        <dbReference type="SAM" id="MobiDB-lite"/>
    </source>
</evidence>
<gene>
    <name evidence="6" type="ORF">CANCADRAFT_19847</name>
</gene>
<reference evidence="7" key="1">
    <citation type="submission" date="2016-02" db="EMBL/GenBank/DDBJ databases">
        <title>Comparative genomics of biotechnologically important yeasts.</title>
        <authorList>
            <consortium name="DOE Joint Genome Institute"/>
            <person name="Riley R."/>
            <person name="Haridas S."/>
            <person name="Wolfe K.H."/>
            <person name="Lopes M.R."/>
            <person name="Hittinger C.T."/>
            <person name="Goker M."/>
            <person name="Salamov A."/>
            <person name="Wisecaver J."/>
            <person name="Long T.M."/>
            <person name="Aerts A.L."/>
            <person name="Barry K."/>
            <person name="Choi C."/>
            <person name="Clum A."/>
            <person name="Coughlan A.Y."/>
            <person name="Deshpande S."/>
            <person name="Douglass A.P."/>
            <person name="Hanson S.J."/>
            <person name="Klenk H.-P."/>
            <person name="Labutti K."/>
            <person name="Lapidus A."/>
            <person name="Lindquist E."/>
            <person name="Lipzen A."/>
            <person name="Meier-Kolthoff J.P."/>
            <person name="Ohm R.A."/>
            <person name="Otillar R.P."/>
            <person name="Pangilinan J."/>
            <person name="Peng Y."/>
            <person name="Rokas A."/>
            <person name="Rosa C.A."/>
            <person name="Scheuner C."/>
            <person name="Sibirny A.A."/>
            <person name="Slot J.C."/>
            <person name="Stielow J.B."/>
            <person name="Sun H."/>
            <person name="Kurtzman C.P."/>
            <person name="Blackwell M."/>
            <person name="Jeffries T.W."/>
            <person name="Grigoriev I.V."/>
        </authorList>
    </citation>
    <scope>NUCLEOTIDE SEQUENCE [LARGE SCALE GENOMIC DNA]</scope>
    <source>
        <strain evidence="7">NRRL Y-17796</strain>
    </source>
</reference>